<dbReference type="Pfam" id="PF10506">
    <property type="entry name" value="USHBP1_PDZ-bd"/>
    <property type="match status" value="1"/>
</dbReference>
<organism evidence="4">
    <name type="scientific">Sipha flava</name>
    <name type="common">yellow sugarcane aphid</name>
    <dbReference type="NCBI Taxonomy" id="143950"/>
    <lineage>
        <taxon>Eukaryota</taxon>
        <taxon>Metazoa</taxon>
        <taxon>Ecdysozoa</taxon>
        <taxon>Arthropoda</taxon>
        <taxon>Hexapoda</taxon>
        <taxon>Insecta</taxon>
        <taxon>Pterygota</taxon>
        <taxon>Neoptera</taxon>
        <taxon>Paraneoptera</taxon>
        <taxon>Hemiptera</taxon>
        <taxon>Sternorrhyncha</taxon>
        <taxon>Aphidomorpha</taxon>
        <taxon>Aphidoidea</taxon>
        <taxon>Aphididae</taxon>
        <taxon>Sipha</taxon>
    </lineage>
</organism>
<evidence type="ECO:0000313" key="6">
    <source>
        <dbReference type="RefSeq" id="XP_025416417.1"/>
    </source>
</evidence>
<dbReference type="PANTHER" id="PTHR23347">
    <property type="entry name" value="COLORECTAL MUTANT CANCER PROTEIN MCC PROTEIN -RELATED"/>
    <property type="match status" value="1"/>
</dbReference>
<dbReference type="GO" id="GO:0005509">
    <property type="term" value="F:calcium ion binding"/>
    <property type="evidence" value="ECO:0007669"/>
    <property type="project" value="InterPro"/>
</dbReference>
<dbReference type="CDD" id="cd00051">
    <property type="entry name" value="EFh"/>
    <property type="match status" value="1"/>
</dbReference>
<dbReference type="InterPro" id="IPR011992">
    <property type="entry name" value="EF-hand-dom_pair"/>
</dbReference>
<dbReference type="AlphaFoldDB" id="A0A2S2Q6A1"/>
<keyword evidence="2" id="KW-0175">Coiled coil</keyword>
<keyword evidence="5" id="KW-1185">Reference proteome</keyword>
<dbReference type="InterPro" id="IPR040171">
    <property type="entry name" value="USBP1-like"/>
</dbReference>
<dbReference type="InterPro" id="IPR019536">
    <property type="entry name" value="USHBP1_PDZ-bd"/>
</dbReference>
<evidence type="ECO:0000256" key="2">
    <source>
        <dbReference type="SAM" id="Coils"/>
    </source>
</evidence>
<feature type="coiled-coil region" evidence="2">
    <location>
        <begin position="388"/>
        <end position="415"/>
    </location>
</feature>
<dbReference type="RefSeq" id="XP_025416417.1">
    <property type="nucleotide sequence ID" value="XM_025560632.1"/>
</dbReference>
<dbReference type="PROSITE" id="PS50222">
    <property type="entry name" value="EF_HAND_2"/>
    <property type="match status" value="1"/>
</dbReference>
<dbReference type="Pfam" id="PF13499">
    <property type="entry name" value="EF-hand_7"/>
    <property type="match status" value="1"/>
</dbReference>
<protein>
    <submittedName>
        <fullName evidence="4 6">Colorectal mutant cancer protein</fullName>
    </submittedName>
</protein>
<feature type="coiled-coil region" evidence="2">
    <location>
        <begin position="622"/>
        <end position="653"/>
    </location>
</feature>
<dbReference type="InterPro" id="IPR002048">
    <property type="entry name" value="EF_hand_dom"/>
</dbReference>
<keyword evidence="1" id="KW-0106">Calcium</keyword>
<evidence type="ECO:0000256" key="1">
    <source>
        <dbReference type="ARBA" id="ARBA00022837"/>
    </source>
</evidence>
<dbReference type="InterPro" id="IPR018247">
    <property type="entry name" value="EF_Hand_1_Ca_BS"/>
</dbReference>
<accession>A0A2S2Q6A1</accession>
<sequence length="696" mass="79261">MDEEQSVSESVETSSLCEEERARKLFQACDGDGDGYIDSGDLLTICRQLNLEDSVDDLMKELGADKTGRISFDEFVRRRLELRTEINALQIHSYDPLPEYLPTSSDNSLGALSGGKHESWEFDSGARDLSPEPNSIRMQHLLQTGGSANSGNLLHLANKLHLAALKSLKSEISDLTKQLQLANENNEVLETSINQIKITTENDIKQKYEERITELHSVIAELARKLQVQRSQVITEEIEESQSEIDGQSIETSSFIQESISLSKEGDNAVYDDHETKKHIFNDVHTELALKEEELKKTKQILKEVTDEKNDLFMKLQDTESSFSSGPMSPSRLLLETSKLAEKVKLQKLIEDSAEANLEGTSIFQKAIAEQLASAVISDCDLLEPENKETLIHQVEQLQTRLDHVRSQMAVLELMFEQSAAQTDKLYLLLGKYESNMIALKLEVETGEEIMNCYSSLLSIYDGSASEEEKLMKDEIIELLHKLHEEKKKVGSTVVVLESYHCEEEILKPRSHNQVTRIDLEMAVLVQELMGIREEKCELQDKYCMLQKHNSEVEKHLVECEERSRIDMETIKALERQLSAEDYDSTAGVNVKLQKQLKDVTTAYQLATRNSETRHKQNIALIEKLRTENTTLERNLERAKRKSQSRLKKLESEIEIMVSTHTLQVKMLKERIAILESTIMNNESCKKNVERNETTL</sequence>
<gene>
    <name evidence="4" type="primary">MCC</name>
    <name evidence="6" type="synonym">LOC112687739</name>
    <name evidence="4" type="ORF">g.80035</name>
</gene>
<proteinExistence type="predicted"/>
<dbReference type="SMART" id="SM00054">
    <property type="entry name" value="EFh"/>
    <property type="match status" value="2"/>
</dbReference>
<dbReference type="OrthoDB" id="6256369at2759"/>
<dbReference type="Gene3D" id="1.10.238.10">
    <property type="entry name" value="EF-hand"/>
    <property type="match status" value="1"/>
</dbReference>
<evidence type="ECO:0000313" key="4">
    <source>
        <dbReference type="EMBL" id="MBY73275.1"/>
    </source>
</evidence>
<evidence type="ECO:0000313" key="5">
    <source>
        <dbReference type="Proteomes" id="UP000694846"/>
    </source>
</evidence>
<feature type="domain" description="EF-hand" evidence="3">
    <location>
        <begin position="17"/>
        <end position="52"/>
    </location>
</feature>
<reference evidence="6" key="2">
    <citation type="submission" date="2025-04" db="UniProtKB">
        <authorList>
            <consortium name="RefSeq"/>
        </authorList>
    </citation>
    <scope>IDENTIFICATION</scope>
    <source>
        <tissue evidence="6">Whole body</tissue>
    </source>
</reference>
<reference evidence="4" key="1">
    <citation type="submission" date="2018-04" db="EMBL/GenBank/DDBJ databases">
        <title>Transcriptome assembly of Sipha flava.</title>
        <authorList>
            <person name="Scully E.D."/>
            <person name="Geib S.M."/>
            <person name="Palmer N.A."/>
            <person name="Koch K."/>
            <person name="Bradshaw J."/>
            <person name="Heng-Moss T."/>
            <person name="Sarath G."/>
        </authorList>
    </citation>
    <scope>NUCLEOTIDE SEQUENCE</scope>
</reference>
<name>A0A2S2Q6A1_9HEMI</name>
<feature type="coiled-coil region" evidence="2">
    <location>
        <begin position="158"/>
        <end position="225"/>
    </location>
</feature>
<evidence type="ECO:0000259" key="3">
    <source>
        <dbReference type="PROSITE" id="PS50222"/>
    </source>
</evidence>
<dbReference type="Proteomes" id="UP000694846">
    <property type="component" value="Unplaced"/>
</dbReference>
<dbReference type="EMBL" id="GGMS01004072">
    <property type="protein sequence ID" value="MBY73275.1"/>
    <property type="molecule type" value="Transcribed_RNA"/>
</dbReference>
<dbReference type="SUPFAM" id="SSF47473">
    <property type="entry name" value="EF-hand"/>
    <property type="match status" value="1"/>
</dbReference>
<dbReference type="PANTHER" id="PTHR23347:SF6">
    <property type="entry name" value="FI17904P1"/>
    <property type="match status" value="1"/>
</dbReference>
<dbReference type="PROSITE" id="PS00018">
    <property type="entry name" value="EF_HAND_1"/>
    <property type="match status" value="1"/>
</dbReference>